<dbReference type="InterPro" id="IPR013762">
    <property type="entry name" value="Integrase-like_cat_sf"/>
</dbReference>
<keyword evidence="4" id="KW-1185">Reference proteome</keyword>
<name>A0A9X2GJ37_9ACTN</name>
<evidence type="ECO:0000313" key="3">
    <source>
        <dbReference type="EMBL" id="MCP2358489.1"/>
    </source>
</evidence>
<gene>
    <name evidence="3" type="ORF">HD597_005509</name>
</gene>
<dbReference type="InterPro" id="IPR011010">
    <property type="entry name" value="DNA_brk_join_enz"/>
</dbReference>
<evidence type="ECO:0000313" key="4">
    <source>
        <dbReference type="Proteomes" id="UP001139648"/>
    </source>
</evidence>
<evidence type="ECO:0000256" key="1">
    <source>
        <dbReference type="ARBA" id="ARBA00023172"/>
    </source>
</evidence>
<sequence>MSPFTVRAGSLSCAQSTRGGLSLHPLLRGEHRDQLRHSAATHLGEAEVPLQLIMGKTRHRNPRTTLRYVQPGAEAIAKVTEVLAPRRRTH</sequence>
<dbReference type="GO" id="GO:0003677">
    <property type="term" value="F:DNA binding"/>
    <property type="evidence" value="ECO:0007669"/>
    <property type="project" value="InterPro"/>
</dbReference>
<dbReference type="GO" id="GO:0006310">
    <property type="term" value="P:DNA recombination"/>
    <property type="evidence" value="ECO:0007669"/>
    <property type="project" value="UniProtKB-KW"/>
</dbReference>
<dbReference type="RefSeq" id="WP_253745685.1">
    <property type="nucleotide sequence ID" value="NZ_BAABKA010000059.1"/>
</dbReference>
<feature type="region of interest" description="Disordered" evidence="2">
    <location>
        <begin position="1"/>
        <end position="21"/>
    </location>
</feature>
<dbReference type="GO" id="GO:0015074">
    <property type="term" value="P:DNA integration"/>
    <property type="evidence" value="ECO:0007669"/>
    <property type="project" value="InterPro"/>
</dbReference>
<dbReference type="Proteomes" id="UP001139648">
    <property type="component" value="Unassembled WGS sequence"/>
</dbReference>
<comment type="caution">
    <text evidence="3">The sequence shown here is derived from an EMBL/GenBank/DDBJ whole genome shotgun (WGS) entry which is preliminary data.</text>
</comment>
<organism evidence="3 4">
    <name type="scientific">Nonomuraea thailandensis</name>
    <dbReference type="NCBI Taxonomy" id="1188745"/>
    <lineage>
        <taxon>Bacteria</taxon>
        <taxon>Bacillati</taxon>
        <taxon>Actinomycetota</taxon>
        <taxon>Actinomycetes</taxon>
        <taxon>Streptosporangiales</taxon>
        <taxon>Streptosporangiaceae</taxon>
        <taxon>Nonomuraea</taxon>
    </lineage>
</organism>
<evidence type="ECO:0000256" key="2">
    <source>
        <dbReference type="SAM" id="MobiDB-lite"/>
    </source>
</evidence>
<dbReference type="Gene3D" id="1.10.443.10">
    <property type="entry name" value="Intergrase catalytic core"/>
    <property type="match status" value="1"/>
</dbReference>
<keyword evidence="1" id="KW-0233">DNA recombination</keyword>
<accession>A0A9X2GJ37</accession>
<dbReference type="EMBL" id="JAMZEB010000002">
    <property type="protein sequence ID" value="MCP2358489.1"/>
    <property type="molecule type" value="Genomic_DNA"/>
</dbReference>
<dbReference type="AlphaFoldDB" id="A0A9X2GJ37"/>
<reference evidence="3" key="1">
    <citation type="submission" date="2022-06" db="EMBL/GenBank/DDBJ databases">
        <title>Sequencing the genomes of 1000 actinobacteria strains.</title>
        <authorList>
            <person name="Klenk H.-P."/>
        </authorList>
    </citation>
    <scope>NUCLEOTIDE SEQUENCE</scope>
    <source>
        <strain evidence="3">DSM 46694</strain>
    </source>
</reference>
<dbReference type="SUPFAM" id="SSF56349">
    <property type="entry name" value="DNA breaking-rejoining enzymes"/>
    <property type="match status" value="1"/>
</dbReference>
<protein>
    <submittedName>
        <fullName evidence="3">Site-specific recombinase XerC</fullName>
    </submittedName>
</protein>
<proteinExistence type="predicted"/>